<dbReference type="Proteomes" id="UP000243236">
    <property type="component" value="Segment"/>
</dbReference>
<dbReference type="Pfam" id="PF01374">
    <property type="entry name" value="Glyco_hydro_46"/>
    <property type="match status" value="1"/>
</dbReference>
<dbReference type="PROSITE" id="PS60000">
    <property type="entry name" value="CHITOSANASE_46_80"/>
    <property type="match status" value="1"/>
</dbReference>
<evidence type="ECO:0000313" key="1">
    <source>
        <dbReference type="EMBL" id="AGE50388.1"/>
    </source>
</evidence>
<dbReference type="SMR" id="M1GXW0"/>
<dbReference type="InterPro" id="IPR023346">
    <property type="entry name" value="Lysozyme-like_dom_sf"/>
</dbReference>
<dbReference type="GO" id="GO:0005975">
    <property type="term" value="P:carbohydrate metabolic process"/>
    <property type="evidence" value="ECO:0007669"/>
    <property type="project" value="InterPro"/>
</dbReference>
<dbReference type="KEGG" id="vg:41900289"/>
<reference evidence="1 2" key="1">
    <citation type="submission" date="2012-10" db="EMBL/GenBank/DDBJ databases">
        <title>Towards defining the chloroviruses: a genomic journey through a genus of large DNA viruses.</title>
        <authorList>
            <person name="Jeanniard A."/>
            <person name="Dunigan D.D."/>
            <person name="Gurnon J.R."/>
            <person name="Agarkova I."/>
            <person name="Kang M."/>
            <person name="Vitek J."/>
            <person name="Duncan G."/>
            <person name="McClung O.W."/>
            <person name="Larsen M."/>
            <person name="Claverie J.-M."/>
            <person name="Van Etten J.L."/>
            <person name="Blanc G."/>
        </authorList>
    </citation>
    <scope>NUCLEOTIDE SEQUENCE [LARGE SCALE GENOMIC DNA]</scope>
</reference>
<evidence type="ECO:0000313" key="2">
    <source>
        <dbReference type="Proteomes" id="UP000243236"/>
    </source>
</evidence>
<dbReference type="SUPFAM" id="SSF53955">
    <property type="entry name" value="Lysozyme-like"/>
    <property type="match status" value="1"/>
</dbReference>
<dbReference type="GeneID" id="41900289"/>
<dbReference type="Gene3D" id="3.30.386.10">
    <property type="entry name" value="Chitosanase, subunit A, domain 2"/>
    <property type="match status" value="1"/>
</dbReference>
<accession>M1GXW0</accession>
<sequence>MTYLPLHIRGVNILDYFRCVYYMEITSENKNQICDDFVKRMLKIAEDELNAVGRKYRGLGPNRRQQFKNALAKELELSVPDIPPPVPETPKTPDNVDTHIPAEIVSQLAPLGFTESQADTILSLISLPENSTLDWWKNYNFAKRLGDGRGWTVTIYGACSGTGDLLMVLQELEKINPNHKLVKYIAPMTKTKGEDNRGLENLGKDINTLGDDKEWQQAVWKIYIKLYWSFARNFADKLVNRPGAKLTSPLTRGFMVDTALNHGSDMSSFNPILKAMKNKDEMDEATWFLDFCEARRKLLKAGFQDLDTSGTGDRCTLWADLFKTGNVTLERPMKLYKGYWTSKSPVLK</sequence>
<protein>
    <submittedName>
        <fullName evidence="1">Chitosanase</fullName>
    </submittedName>
</protein>
<dbReference type="InterPro" id="IPR023099">
    <property type="entry name" value="Glyco_hydro_46_N"/>
</dbReference>
<dbReference type="RefSeq" id="YP_009701724.1">
    <property type="nucleotide sequence ID" value="NC_044937.1"/>
</dbReference>
<dbReference type="CDD" id="cd00978">
    <property type="entry name" value="chitosanase_GH46"/>
    <property type="match status" value="1"/>
</dbReference>
<dbReference type="Gene3D" id="1.20.141.10">
    <property type="entry name" value="Chitosanase, subunit A, domain 1"/>
    <property type="match status" value="1"/>
</dbReference>
<dbReference type="GO" id="GO:0005576">
    <property type="term" value="C:extracellular region"/>
    <property type="evidence" value="ECO:0007669"/>
    <property type="project" value="InterPro"/>
</dbReference>
<proteinExistence type="predicted"/>
<dbReference type="GO" id="GO:0016977">
    <property type="term" value="F:chitosanase activity"/>
    <property type="evidence" value="ECO:0007669"/>
    <property type="project" value="InterPro"/>
</dbReference>
<organism evidence="1 2">
    <name type="scientific">Paramecium bursaria Chlorella virus CVA-1</name>
    <dbReference type="NCBI Taxonomy" id="42683"/>
    <lineage>
        <taxon>Viruses</taxon>
        <taxon>Varidnaviria</taxon>
        <taxon>Bamfordvirae</taxon>
        <taxon>Nucleocytoviricota</taxon>
        <taxon>Megaviricetes</taxon>
        <taxon>Algavirales</taxon>
        <taxon>Phycodnaviridae</taxon>
        <taxon>Chlorovirus</taxon>
        <taxon>Chlorovirus conductrix</taxon>
        <taxon>Paramecium bursaria Chlorella virus A1</taxon>
    </lineage>
</organism>
<gene>
    <name evidence="1" type="primary">CVA-1_114R</name>
    <name evidence="1" type="ORF">PBCVCVA1_114R</name>
</gene>
<keyword evidence="2" id="KW-1185">Reference proteome</keyword>
<name>M1GXW0_9PHYC</name>
<dbReference type="EMBL" id="JX997159">
    <property type="protein sequence ID" value="AGE50388.1"/>
    <property type="molecule type" value="Genomic_DNA"/>
</dbReference>
<dbReference type="InterPro" id="IPR000400">
    <property type="entry name" value="Glyco_hydro_46"/>
</dbReference>